<feature type="signal peptide" evidence="21">
    <location>
        <begin position="1"/>
        <end position="24"/>
    </location>
</feature>
<evidence type="ECO:0000256" key="10">
    <source>
        <dbReference type="ARBA" id="ARBA00022737"/>
    </source>
</evidence>
<dbReference type="SMART" id="SM00220">
    <property type="entry name" value="S_TKc"/>
    <property type="match status" value="1"/>
</dbReference>
<keyword evidence="13" id="KW-0067">ATP-binding</keyword>
<evidence type="ECO:0000256" key="14">
    <source>
        <dbReference type="ARBA" id="ARBA00022989"/>
    </source>
</evidence>
<keyword evidence="7" id="KW-0808">Transferase</keyword>
<evidence type="ECO:0000256" key="9">
    <source>
        <dbReference type="ARBA" id="ARBA00022729"/>
    </source>
</evidence>
<dbReference type="Gene3D" id="3.30.200.20">
    <property type="entry name" value="Phosphorylase Kinase, domain 1"/>
    <property type="match status" value="1"/>
</dbReference>
<evidence type="ECO:0000256" key="3">
    <source>
        <dbReference type="ARBA" id="ARBA00010217"/>
    </source>
</evidence>
<comment type="subcellular location">
    <subcellularLocation>
        <location evidence="1">Cell membrane</location>
        <topology evidence="1">Single-pass type I membrane protein</topology>
    </subcellularLocation>
</comment>
<evidence type="ECO:0000256" key="12">
    <source>
        <dbReference type="ARBA" id="ARBA00022777"/>
    </source>
</evidence>
<dbReference type="InterPro" id="IPR011009">
    <property type="entry name" value="Kinase-like_dom_sf"/>
</dbReference>
<evidence type="ECO:0000256" key="16">
    <source>
        <dbReference type="ARBA" id="ARBA00023170"/>
    </source>
</evidence>
<evidence type="ECO:0000259" key="22">
    <source>
        <dbReference type="PROSITE" id="PS50011"/>
    </source>
</evidence>
<dbReference type="GO" id="GO:0005524">
    <property type="term" value="F:ATP binding"/>
    <property type="evidence" value="ECO:0007669"/>
    <property type="project" value="UniProtKB-KW"/>
</dbReference>
<dbReference type="InterPro" id="IPR002902">
    <property type="entry name" value="GNK2"/>
</dbReference>
<dbReference type="EMBL" id="JBBNAG010000007">
    <property type="protein sequence ID" value="KAK9119761.1"/>
    <property type="molecule type" value="Genomic_DNA"/>
</dbReference>
<keyword evidence="8 20" id="KW-0812">Transmembrane</keyword>
<comment type="similarity">
    <text evidence="2">In the N-terminal section; belongs to the leguminous lectin family.</text>
</comment>
<keyword evidence="11" id="KW-0547">Nucleotide-binding</keyword>
<dbReference type="FunFam" id="1.10.510.10:FF:000240">
    <property type="entry name" value="Lectin-domain containing receptor kinase A4.3"/>
    <property type="match status" value="1"/>
</dbReference>
<keyword evidence="16" id="KW-0675">Receptor</keyword>
<evidence type="ECO:0000256" key="20">
    <source>
        <dbReference type="SAM" id="Phobius"/>
    </source>
</evidence>
<dbReference type="Gene3D" id="3.30.430.20">
    <property type="entry name" value="Gnk2 domain, C-X8-C-X2-C motif"/>
    <property type="match status" value="1"/>
</dbReference>
<keyword evidence="15 20" id="KW-0472">Membrane</keyword>
<evidence type="ECO:0000256" key="4">
    <source>
        <dbReference type="ARBA" id="ARBA00022475"/>
    </source>
</evidence>
<dbReference type="Proteomes" id="UP001419268">
    <property type="component" value="Unassembled WGS sequence"/>
</dbReference>
<sequence>MSILIWVVFTVTHLLLCSASQADAAPRISLAGQYCGAVRTDPSAYIPNFVKEMETIGQLVDAHLWGTYSSSTNSTTIYSLAQCMNDLSKTDCLLCFAESRTKLPSCLPAISGRIYLDGCFLRYDNYSFYEESVDGGSDRVVCGSRAVDGRFYNFSGKVEEAVGVVVGRAEGVGGLGWRRWRWVVVVVVVVVVGCLHWGSVGGLFSTTKFWNEGAQSVANGGSSNGGIIAAIVIAAFAFCMLSLFGGCVGYKRLKRMKQERENLGRLSSAVSKSNLNFKYETLEKATDYFDPSRKLGEGGAGSVFKGILPDGRVVGVKRLVFNTRQWVDEFFNEVNLISGIKHKNLVQLLGCSIEGPESLLVYEYVVNRSLDQVLFDRSSGHFLTWQQRYNIIVGIAEGLAYLHEGSPTRIIHRDIKCSNILLDENMTAKIADFGLARDFALDKSHISTGIAGTLGYMAPEYLVRGQLTEKADVYSFGVLVLEIVCGRRNTVFMQESSSILQTVKL</sequence>
<dbReference type="PROSITE" id="PS51473">
    <property type="entry name" value="GNK2"/>
    <property type="match status" value="1"/>
</dbReference>
<protein>
    <recommendedName>
        <fullName evidence="26">Cysteine-rich receptor-like protein kinase 42</fullName>
    </recommendedName>
</protein>
<dbReference type="AlphaFoldDB" id="A0AAP0ISC7"/>
<evidence type="ECO:0000256" key="18">
    <source>
        <dbReference type="ARBA" id="ARBA00047558"/>
    </source>
</evidence>
<dbReference type="InterPro" id="IPR008271">
    <property type="entry name" value="Ser/Thr_kinase_AS"/>
</dbReference>
<dbReference type="InterPro" id="IPR000719">
    <property type="entry name" value="Prot_kinase_dom"/>
</dbReference>
<dbReference type="InterPro" id="IPR038408">
    <property type="entry name" value="GNK2_sf"/>
</dbReference>
<comment type="caution">
    <text evidence="24">The sequence shown here is derived from an EMBL/GenBank/DDBJ whole genome shotgun (WGS) entry which is preliminary data.</text>
</comment>
<comment type="catalytic activity">
    <reaction evidence="18">
        <text>L-seryl-[protein] + ATP = O-phospho-L-seryl-[protein] + ADP + H(+)</text>
        <dbReference type="Rhea" id="RHEA:17989"/>
        <dbReference type="Rhea" id="RHEA-COMP:9863"/>
        <dbReference type="Rhea" id="RHEA-COMP:11604"/>
        <dbReference type="ChEBI" id="CHEBI:15378"/>
        <dbReference type="ChEBI" id="CHEBI:29999"/>
        <dbReference type="ChEBI" id="CHEBI:30616"/>
        <dbReference type="ChEBI" id="CHEBI:83421"/>
        <dbReference type="ChEBI" id="CHEBI:456216"/>
    </reaction>
</comment>
<reference evidence="24 25" key="1">
    <citation type="submission" date="2024-01" db="EMBL/GenBank/DDBJ databases">
        <title>Genome assemblies of Stephania.</title>
        <authorList>
            <person name="Yang L."/>
        </authorList>
    </citation>
    <scope>NUCLEOTIDE SEQUENCE [LARGE SCALE GENOMIC DNA]</scope>
    <source>
        <strain evidence="24">JXDWG</strain>
        <tissue evidence="24">Leaf</tissue>
    </source>
</reference>
<dbReference type="PANTHER" id="PTHR47973">
    <property type="entry name" value="CYSTEINE-RICH RECEPTOR-LIKE PROTEIN KINASE 3"/>
    <property type="match status" value="1"/>
</dbReference>
<proteinExistence type="inferred from homology"/>
<evidence type="ECO:0000256" key="15">
    <source>
        <dbReference type="ARBA" id="ARBA00023136"/>
    </source>
</evidence>
<keyword evidence="14 20" id="KW-1133">Transmembrane helix</keyword>
<evidence type="ECO:0000256" key="11">
    <source>
        <dbReference type="ARBA" id="ARBA00022741"/>
    </source>
</evidence>
<dbReference type="FunFam" id="3.30.430.20:FF:000005">
    <property type="entry name" value="Cysteine-rich receptor-like protein kinase 2"/>
    <property type="match status" value="1"/>
</dbReference>
<evidence type="ECO:0000256" key="7">
    <source>
        <dbReference type="ARBA" id="ARBA00022679"/>
    </source>
</evidence>
<evidence type="ECO:0000256" key="2">
    <source>
        <dbReference type="ARBA" id="ARBA00008536"/>
    </source>
</evidence>
<dbReference type="PROSITE" id="PS50011">
    <property type="entry name" value="PROTEIN_KINASE_DOM"/>
    <property type="match status" value="1"/>
</dbReference>
<evidence type="ECO:0000256" key="6">
    <source>
        <dbReference type="ARBA" id="ARBA00022553"/>
    </source>
</evidence>
<feature type="domain" description="Protein kinase" evidence="22">
    <location>
        <begin position="289"/>
        <end position="505"/>
    </location>
</feature>
<dbReference type="GO" id="GO:0002229">
    <property type="term" value="P:defense response to oomycetes"/>
    <property type="evidence" value="ECO:0007669"/>
    <property type="project" value="UniProtKB-ARBA"/>
</dbReference>
<dbReference type="GO" id="GO:0004674">
    <property type="term" value="F:protein serine/threonine kinase activity"/>
    <property type="evidence" value="ECO:0007669"/>
    <property type="project" value="UniProtKB-KW"/>
</dbReference>
<dbReference type="InterPro" id="IPR052059">
    <property type="entry name" value="CR_Ser/Thr_kinase"/>
</dbReference>
<evidence type="ECO:0000256" key="1">
    <source>
        <dbReference type="ARBA" id="ARBA00004251"/>
    </source>
</evidence>
<evidence type="ECO:0000259" key="23">
    <source>
        <dbReference type="PROSITE" id="PS51473"/>
    </source>
</evidence>
<dbReference type="Pfam" id="PF00069">
    <property type="entry name" value="Pkinase"/>
    <property type="match status" value="1"/>
</dbReference>
<gene>
    <name evidence="24" type="ORF">Scep_017854</name>
</gene>
<name>A0AAP0ISC7_9MAGN</name>
<dbReference type="Pfam" id="PF01657">
    <property type="entry name" value="Stress-antifung"/>
    <property type="match status" value="1"/>
</dbReference>
<feature type="chain" id="PRO_5043032133" description="Cysteine-rich receptor-like protein kinase 42" evidence="21">
    <location>
        <begin position="25"/>
        <end position="505"/>
    </location>
</feature>
<keyword evidence="9 21" id="KW-0732">Signal</keyword>
<dbReference type="CDD" id="cd23509">
    <property type="entry name" value="Gnk2-like"/>
    <property type="match status" value="1"/>
</dbReference>
<dbReference type="FunFam" id="3.30.200.20:FF:000177">
    <property type="entry name" value="Cysteine-rich receptor-like protein kinase 2"/>
    <property type="match status" value="1"/>
</dbReference>
<evidence type="ECO:0000256" key="21">
    <source>
        <dbReference type="SAM" id="SignalP"/>
    </source>
</evidence>
<evidence type="ECO:0000256" key="5">
    <source>
        <dbReference type="ARBA" id="ARBA00022527"/>
    </source>
</evidence>
<comment type="similarity">
    <text evidence="3">In the C-terminal section; belongs to the protein kinase superfamily. Ser/Thr protein kinase family.</text>
</comment>
<feature type="domain" description="Gnk2-homologous" evidence="23">
    <location>
        <begin position="27"/>
        <end position="128"/>
    </location>
</feature>
<keyword evidence="6" id="KW-0597">Phosphoprotein</keyword>
<evidence type="ECO:0000256" key="13">
    <source>
        <dbReference type="ARBA" id="ARBA00022840"/>
    </source>
</evidence>
<dbReference type="Gene3D" id="1.10.510.10">
    <property type="entry name" value="Transferase(Phosphotransferase) domain 1"/>
    <property type="match status" value="1"/>
</dbReference>
<feature type="transmembrane region" description="Helical" evidence="20">
    <location>
        <begin position="227"/>
        <end position="250"/>
    </location>
</feature>
<keyword evidence="17" id="KW-0325">Glycoprotein</keyword>
<evidence type="ECO:0000256" key="8">
    <source>
        <dbReference type="ARBA" id="ARBA00022692"/>
    </source>
</evidence>
<evidence type="ECO:0000256" key="19">
    <source>
        <dbReference type="ARBA" id="ARBA00047951"/>
    </source>
</evidence>
<keyword evidence="5" id="KW-0723">Serine/threonine-protein kinase</keyword>
<dbReference type="GO" id="GO:0005886">
    <property type="term" value="C:plasma membrane"/>
    <property type="evidence" value="ECO:0007669"/>
    <property type="project" value="UniProtKB-SubCell"/>
</dbReference>
<dbReference type="PROSITE" id="PS00108">
    <property type="entry name" value="PROTEIN_KINASE_ST"/>
    <property type="match status" value="1"/>
</dbReference>
<keyword evidence="4" id="KW-1003">Cell membrane</keyword>
<comment type="catalytic activity">
    <reaction evidence="19">
        <text>L-threonyl-[protein] + ATP = O-phospho-L-threonyl-[protein] + ADP + H(+)</text>
        <dbReference type="Rhea" id="RHEA:46608"/>
        <dbReference type="Rhea" id="RHEA-COMP:11060"/>
        <dbReference type="Rhea" id="RHEA-COMP:11605"/>
        <dbReference type="ChEBI" id="CHEBI:15378"/>
        <dbReference type="ChEBI" id="CHEBI:30013"/>
        <dbReference type="ChEBI" id="CHEBI:30616"/>
        <dbReference type="ChEBI" id="CHEBI:61977"/>
        <dbReference type="ChEBI" id="CHEBI:456216"/>
    </reaction>
</comment>
<keyword evidence="25" id="KW-1185">Reference proteome</keyword>
<organism evidence="24 25">
    <name type="scientific">Stephania cephalantha</name>
    <dbReference type="NCBI Taxonomy" id="152367"/>
    <lineage>
        <taxon>Eukaryota</taxon>
        <taxon>Viridiplantae</taxon>
        <taxon>Streptophyta</taxon>
        <taxon>Embryophyta</taxon>
        <taxon>Tracheophyta</taxon>
        <taxon>Spermatophyta</taxon>
        <taxon>Magnoliopsida</taxon>
        <taxon>Ranunculales</taxon>
        <taxon>Menispermaceae</taxon>
        <taxon>Menispermoideae</taxon>
        <taxon>Cissampelideae</taxon>
        <taxon>Stephania</taxon>
    </lineage>
</organism>
<accession>A0AAP0ISC7</accession>
<keyword evidence="10" id="KW-0677">Repeat</keyword>
<evidence type="ECO:0000313" key="24">
    <source>
        <dbReference type="EMBL" id="KAK9119761.1"/>
    </source>
</evidence>
<dbReference type="SUPFAM" id="SSF56112">
    <property type="entry name" value="Protein kinase-like (PK-like)"/>
    <property type="match status" value="1"/>
</dbReference>
<evidence type="ECO:0000313" key="25">
    <source>
        <dbReference type="Proteomes" id="UP001419268"/>
    </source>
</evidence>
<evidence type="ECO:0008006" key="26">
    <source>
        <dbReference type="Google" id="ProtNLM"/>
    </source>
</evidence>
<keyword evidence="12" id="KW-0418">Kinase</keyword>
<evidence type="ECO:0000256" key="17">
    <source>
        <dbReference type="ARBA" id="ARBA00023180"/>
    </source>
</evidence>